<protein>
    <submittedName>
        <fullName evidence="1">Uncharacterized protein</fullName>
    </submittedName>
</protein>
<proteinExistence type="predicted"/>
<evidence type="ECO:0000313" key="2">
    <source>
        <dbReference type="Proteomes" id="UP000187203"/>
    </source>
</evidence>
<organism evidence="1 2">
    <name type="scientific">Corchorus olitorius</name>
    <dbReference type="NCBI Taxonomy" id="93759"/>
    <lineage>
        <taxon>Eukaryota</taxon>
        <taxon>Viridiplantae</taxon>
        <taxon>Streptophyta</taxon>
        <taxon>Embryophyta</taxon>
        <taxon>Tracheophyta</taxon>
        <taxon>Spermatophyta</taxon>
        <taxon>Magnoliopsida</taxon>
        <taxon>eudicotyledons</taxon>
        <taxon>Gunneridae</taxon>
        <taxon>Pentapetalae</taxon>
        <taxon>rosids</taxon>
        <taxon>malvids</taxon>
        <taxon>Malvales</taxon>
        <taxon>Malvaceae</taxon>
        <taxon>Grewioideae</taxon>
        <taxon>Apeibeae</taxon>
        <taxon>Corchorus</taxon>
    </lineage>
</organism>
<name>A0A1R3KRF8_9ROSI</name>
<gene>
    <name evidence="1" type="ORF">COLO4_05236</name>
</gene>
<sequence length="45" mass="4649">MAFLTSDPSQGMANTSTCSAVILVFILSPKPAGIVDCEEAKSCSK</sequence>
<reference evidence="2" key="1">
    <citation type="submission" date="2013-09" db="EMBL/GenBank/DDBJ databases">
        <title>Corchorus olitorius genome sequencing.</title>
        <authorList>
            <person name="Alam M."/>
            <person name="Haque M.S."/>
            <person name="Islam M.S."/>
            <person name="Emdad E.M."/>
            <person name="Islam M.M."/>
            <person name="Ahmed B."/>
            <person name="Halim A."/>
            <person name="Hossen Q.M.M."/>
            <person name="Hossain M.Z."/>
            <person name="Ahmed R."/>
            <person name="Khan M.M."/>
            <person name="Islam R."/>
            <person name="Rashid M.M."/>
            <person name="Khan S.A."/>
            <person name="Rahman M.S."/>
            <person name="Alam M."/>
            <person name="Yahiya A.S."/>
            <person name="Khan M.S."/>
            <person name="Azam M.S."/>
            <person name="Haque T."/>
            <person name="Lashkar M.Z.H."/>
            <person name="Akhand A.I."/>
            <person name="Morshed G."/>
            <person name="Roy S."/>
            <person name="Uddin K.S."/>
            <person name="Rabeya T."/>
            <person name="Hossain A.S."/>
            <person name="Chowdhury A."/>
            <person name="Snigdha A.R."/>
            <person name="Mortoza M.S."/>
            <person name="Matin S.A."/>
            <person name="Hoque S.M.E."/>
            <person name="Islam M.K."/>
            <person name="Roy D.K."/>
            <person name="Haider R."/>
            <person name="Moosa M.M."/>
            <person name="Elias S.M."/>
            <person name="Hasan A.M."/>
            <person name="Jahan S."/>
            <person name="Shafiuddin M."/>
            <person name="Mahmood N."/>
            <person name="Shommy N.S."/>
        </authorList>
    </citation>
    <scope>NUCLEOTIDE SEQUENCE [LARGE SCALE GENOMIC DNA]</scope>
    <source>
        <strain evidence="2">cv. O-4</strain>
    </source>
</reference>
<dbReference type="Proteomes" id="UP000187203">
    <property type="component" value="Unassembled WGS sequence"/>
</dbReference>
<dbReference type="EMBL" id="AWUE01012276">
    <property type="protein sequence ID" value="OMP09675.1"/>
    <property type="molecule type" value="Genomic_DNA"/>
</dbReference>
<accession>A0A1R3KRF8</accession>
<keyword evidence="2" id="KW-1185">Reference proteome</keyword>
<evidence type="ECO:0000313" key="1">
    <source>
        <dbReference type="EMBL" id="OMP09675.1"/>
    </source>
</evidence>
<comment type="caution">
    <text evidence="1">The sequence shown here is derived from an EMBL/GenBank/DDBJ whole genome shotgun (WGS) entry which is preliminary data.</text>
</comment>
<dbReference type="AlphaFoldDB" id="A0A1R3KRF8"/>